<feature type="transmembrane region" description="Helical" evidence="1">
    <location>
        <begin position="27"/>
        <end position="45"/>
    </location>
</feature>
<dbReference type="InterPro" id="IPR055564">
    <property type="entry name" value="CdpA_C"/>
</dbReference>
<dbReference type="Pfam" id="PF23600">
    <property type="entry name" value="CdpA_N"/>
    <property type="match status" value="1"/>
</dbReference>
<name>A0A9Q4C2S3_9EURY</name>
<accession>A0A9Q4C2S3</accession>
<dbReference type="Proteomes" id="UP001149411">
    <property type="component" value="Unassembled WGS sequence"/>
</dbReference>
<keyword evidence="1" id="KW-0812">Transmembrane</keyword>
<keyword evidence="1" id="KW-1133">Transmembrane helix</keyword>
<feature type="transmembrane region" description="Helical" evidence="1">
    <location>
        <begin position="65"/>
        <end position="86"/>
    </location>
</feature>
<evidence type="ECO:0000259" key="3">
    <source>
        <dbReference type="Pfam" id="PF23601"/>
    </source>
</evidence>
<comment type="caution">
    <text evidence="4">The sequence shown here is derived from an EMBL/GenBank/DDBJ whole genome shotgun (WGS) entry which is preliminary data.</text>
</comment>
<feature type="transmembrane region" description="Helical" evidence="1">
    <location>
        <begin position="125"/>
        <end position="148"/>
    </location>
</feature>
<dbReference type="RefSeq" id="WP_266085434.1">
    <property type="nucleotide sequence ID" value="NZ_RKLV01000001.1"/>
</dbReference>
<dbReference type="Pfam" id="PF23601">
    <property type="entry name" value="CdpA_C"/>
    <property type="match status" value="1"/>
</dbReference>
<evidence type="ECO:0000256" key="1">
    <source>
        <dbReference type="SAM" id="Phobius"/>
    </source>
</evidence>
<feature type="transmembrane region" description="Helical" evidence="1">
    <location>
        <begin position="93"/>
        <end position="113"/>
    </location>
</feature>
<reference evidence="4" key="1">
    <citation type="submission" date="2022-09" db="EMBL/GenBank/DDBJ databases">
        <title>Haloadaptaus new haloarchaeum isolated from saline soil.</title>
        <authorList>
            <person name="Duran-Viseras A."/>
            <person name="Sanchez-Porro C."/>
            <person name="Ventosa A."/>
        </authorList>
    </citation>
    <scope>NUCLEOTIDE SEQUENCE</scope>
    <source>
        <strain evidence="4">F3-133</strain>
    </source>
</reference>
<organism evidence="4 5">
    <name type="scientific">Halorutilus salinus</name>
    <dbReference type="NCBI Taxonomy" id="2487751"/>
    <lineage>
        <taxon>Archaea</taxon>
        <taxon>Methanobacteriati</taxon>
        <taxon>Methanobacteriota</taxon>
        <taxon>Stenosarchaea group</taxon>
        <taxon>Halobacteria</taxon>
        <taxon>Halorutilales</taxon>
        <taxon>Halorutilaceae</taxon>
        <taxon>Halorutilus</taxon>
    </lineage>
</organism>
<keyword evidence="1" id="KW-0472">Membrane</keyword>
<protein>
    <submittedName>
        <fullName evidence="4">Uncharacterized protein</fullName>
    </submittedName>
</protein>
<proteinExistence type="predicted"/>
<feature type="domain" description="Cell division protein A C-terminal" evidence="3">
    <location>
        <begin position="217"/>
        <end position="256"/>
    </location>
</feature>
<dbReference type="AlphaFoldDB" id="A0A9Q4C2S3"/>
<evidence type="ECO:0000313" key="4">
    <source>
        <dbReference type="EMBL" id="MCX2817904.1"/>
    </source>
</evidence>
<evidence type="ECO:0000313" key="5">
    <source>
        <dbReference type="Proteomes" id="UP001149411"/>
    </source>
</evidence>
<keyword evidence="5" id="KW-1185">Reference proteome</keyword>
<dbReference type="InterPro" id="IPR055563">
    <property type="entry name" value="CdpA_N"/>
</dbReference>
<feature type="domain" description="Cell division protein A N-terminal" evidence="2">
    <location>
        <begin position="3"/>
        <end position="148"/>
    </location>
</feature>
<evidence type="ECO:0000259" key="2">
    <source>
        <dbReference type="Pfam" id="PF23600"/>
    </source>
</evidence>
<sequence>MPTLEEVYENRLDEGGDDGYLRVRAGLALLCVGVFLTLLGGVVAFSETVAAVFDAAEHDWQMWGAGAKFAGVGVPLAFAGVFVVVPAPRRDRVLSASGVLTAFVGIALFDYAYPARWAGDPLDLTPLVFGVYALGSFLIFGALFRSVLDVEVTLPRSSVSVEYSDDLPNREERVAEMKGSTTSDGGGGITVDTNADDAEVVHDERGDDTESSGFAGDRYCGNCVFYEYVRNDGDSVPFCNFHDHELDDLEACDEHEMRLGTDE</sequence>
<gene>
    <name evidence="4" type="ORF">EGH25_00820</name>
</gene>
<dbReference type="EMBL" id="RKLV01000001">
    <property type="protein sequence ID" value="MCX2817904.1"/>
    <property type="molecule type" value="Genomic_DNA"/>
</dbReference>